<reference evidence="3" key="1">
    <citation type="submission" date="2020-02" db="EMBL/GenBank/DDBJ databases">
        <authorList>
            <person name="Gao J."/>
            <person name="Sun J."/>
        </authorList>
    </citation>
    <scope>NUCLEOTIDE SEQUENCE</scope>
    <source>
        <strain evidence="3">602-2</strain>
    </source>
</reference>
<name>A0A6G4QXI9_9CAUL</name>
<dbReference type="GO" id="GO:0008146">
    <property type="term" value="F:sulfotransferase activity"/>
    <property type="evidence" value="ECO:0007669"/>
    <property type="project" value="InterPro"/>
</dbReference>
<keyword evidence="3" id="KW-0808">Transferase</keyword>
<dbReference type="SUPFAM" id="SSF52540">
    <property type="entry name" value="P-loop containing nucleoside triphosphate hydrolases"/>
    <property type="match status" value="1"/>
</dbReference>
<dbReference type="AlphaFoldDB" id="A0A6G4QXI9"/>
<sequence>MLQQILNTHPHVGCMHEYGLKSLFDIADRLFDADRSQREFSSVVKPKVALQLAAASAAPPKVEAPVEAVASSIDTPPPAAQEIVAQEVVADPVAEKPRKAVAKKKKEDPLGAALAHHTARDNKRPSNDIVDLLPVPRRESFFDILEAVYRATSGKGDLQAFGDKMPNLDLKEREALKTQYGLSTKVVVVIRNPLDVVSSSMHRAKMAKLKADIWHVEDIGQAIEEWLRNWDYALAHRDDPDHLFVKYESLANNFEEEAGRIAAFLGVENRFENLMAPLPEHARFYGLASEELASLRGAFHPVVDAWDGKSLSELFDLGRVHRVVADGSKVLFGRADERAIGSAGFGDPEPEWCWTVADRARVQFRIQDAPPSAEAWIDLEFIPSFAAQAHVPFIIRTPDGKEMHHRVRADEPMPARYAFTTRLENGVVDLELLLPVRKRPQDEPVEDTRELGLAMRSIQVKLL</sequence>
<gene>
    <name evidence="3" type="ORF">G5B46_11590</name>
</gene>
<dbReference type="Gene3D" id="3.40.50.300">
    <property type="entry name" value="P-loop containing nucleotide triphosphate hydrolases"/>
    <property type="match status" value="1"/>
</dbReference>
<protein>
    <submittedName>
        <fullName evidence="3">Sulfotransferase</fullName>
    </submittedName>
</protein>
<dbReference type="EMBL" id="JAAKGT010000004">
    <property type="protein sequence ID" value="NGM50252.1"/>
    <property type="molecule type" value="Genomic_DNA"/>
</dbReference>
<comment type="caution">
    <text evidence="3">The sequence shown here is derived from an EMBL/GenBank/DDBJ whole genome shotgun (WGS) entry which is preliminary data.</text>
</comment>
<dbReference type="Pfam" id="PF00685">
    <property type="entry name" value="Sulfotransfer_1"/>
    <property type="match status" value="1"/>
</dbReference>
<evidence type="ECO:0000313" key="3">
    <source>
        <dbReference type="EMBL" id="NGM50252.1"/>
    </source>
</evidence>
<dbReference type="InterPro" id="IPR027417">
    <property type="entry name" value="P-loop_NTPase"/>
</dbReference>
<dbReference type="InterPro" id="IPR000863">
    <property type="entry name" value="Sulfotransferase_dom"/>
</dbReference>
<proteinExistence type="predicted"/>
<evidence type="ECO:0000256" key="1">
    <source>
        <dbReference type="SAM" id="MobiDB-lite"/>
    </source>
</evidence>
<accession>A0A6G4QXI9</accession>
<feature type="region of interest" description="Disordered" evidence="1">
    <location>
        <begin position="104"/>
        <end position="127"/>
    </location>
</feature>
<organism evidence="3">
    <name type="scientific">Caulobacter sp. 602-2</name>
    <dbReference type="NCBI Taxonomy" id="2710887"/>
    <lineage>
        <taxon>Bacteria</taxon>
        <taxon>Pseudomonadati</taxon>
        <taxon>Pseudomonadota</taxon>
        <taxon>Alphaproteobacteria</taxon>
        <taxon>Caulobacterales</taxon>
        <taxon>Caulobacteraceae</taxon>
        <taxon>Caulobacter</taxon>
    </lineage>
</organism>
<feature type="domain" description="Sulfotransferase" evidence="2">
    <location>
        <begin position="183"/>
        <end position="275"/>
    </location>
</feature>
<evidence type="ECO:0000259" key="2">
    <source>
        <dbReference type="Pfam" id="PF00685"/>
    </source>
</evidence>